<dbReference type="PANTHER" id="PTHR28243:SF1">
    <property type="entry name" value="PYRIDOXAMINE 5'-PHOSPHATE OXIDASE ALR4036 FAMILY FMN-BINDING DOMAIN-CONTAINING PROTEIN"/>
    <property type="match status" value="1"/>
</dbReference>
<evidence type="ECO:0000313" key="2">
    <source>
        <dbReference type="EMBL" id="KXX75131.1"/>
    </source>
</evidence>
<comment type="caution">
    <text evidence="2">The sequence shown here is derived from an EMBL/GenBank/DDBJ whole genome shotgun (WGS) entry which is preliminary data.</text>
</comment>
<dbReference type="InterPro" id="IPR012349">
    <property type="entry name" value="Split_barrel_FMN-bd"/>
</dbReference>
<dbReference type="OrthoDB" id="5394411at2759"/>
<protein>
    <recommendedName>
        <fullName evidence="1">Pyridoxamine 5'-phosphate oxidase Alr4036 family FMN-binding domain-containing protein</fullName>
    </recommendedName>
</protein>
<dbReference type="AlphaFoldDB" id="A0A175VVF1"/>
<keyword evidence="3" id="KW-1185">Reference proteome</keyword>
<dbReference type="EMBL" id="LCTW02000292">
    <property type="protein sequence ID" value="KXX75131.1"/>
    <property type="molecule type" value="Genomic_DNA"/>
</dbReference>
<name>A0A175VVF1_9PEZI</name>
<gene>
    <name evidence="2" type="ORF">MMYC01_208013</name>
</gene>
<dbReference type="Pfam" id="PF12766">
    <property type="entry name" value="Pyridox_oxase_2"/>
    <property type="match status" value="1"/>
</dbReference>
<organism evidence="2 3">
    <name type="scientific">Madurella mycetomatis</name>
    <dbReference type="NCBI Taxonomy" id="100816"/>
    <lineage>
        <taxon>Eukaryota</taxon>
        <taxon>Fungi</taxon>
        <taxon>Dikarya</taxon>
        <taxon>Ascomycota</taxon>
        <taxon>Pezizomycotina</taxon>
        <taxon>Sordariomycetes</taxon>
        <taxon>Sordariomycetidae</taxon>
        <taxon>Sordariales</taxon>
        <taxon>Sordariales incertae sedis</taxon>
        <taxon>Madurella</taxon>
    </lineage>
</organism>
<evidence type="ECO:0000313" key="3">
    <source>
        <dbReference type="Proteomes" id="UP000078237"/>
    </source>
</evidence>
<dbReference type="GO" id="GO:0010181">
    <property type="term" value="F:FMN binding"/>
    <property type="evidence" value="ECO:0007669"/>
    <property type="project" value="InterPro"/>
</dbReference>
<dbReference type="VEuPathDB" id="FungiDB:MMYC01_208013"/>
<feature type="domain" description="Pyridoxamine 5'-phosphate oxidase Alr4036 family FMN-binding" evidence="1">
    <location>
        <begin position="10"/>
        <end position="139"/>
    </location>
</feature>
<accession>A0A175VVF1</accession>
<dbReference type="Proteomes" id="UP000078237">
    <property type="component" value="Unassembled WGS sequence"/>
</dbReference>
<proteinExistence type="predicted"/>
<dbReference type="Gene3D" id="2.30.110.10">
    <property type="entry name" value="Electron Transport, Fmn-binding Protein, Chain A"/>
    <property type="match status" value="1"/>
</dbReference>
<dbReference type="STRING" id="100816.A0A175VVF1"/>
<dbReference type="PANTHER" id="PTHR28243">
    <property type="entry name" value="AGL049CP"/>
    <property type="match status" value="1"/>
</dbReference>
<dbReference type="SUPFAM" id="SSF50475">
    <property type="entry name" value="FMN-binding split barrel"/>
    <property type="match status" value="1"/>
</dbReference>
<sequence length="289" mass="31128">MSTSPNPPPAPWRSLFLSHLVQLNPQTFTLATLHPTPFCESPSAGLPALPRARTCIFRGLWAELPCNPHNPAARNPALYESDLPVLTTDARADKAGELFDSAGGAGGGSMTGGGGPVEAVFWIEAARTQWRVRGSAWVLAGDVDSEGEGARRVRALLMGRMRRRDQAQAGGQSEGGEWSFAREVTGHFGNLSPLMRGSFKGPAPGTPVAYGAAEGEAGAIGRRLEDLEDEAARRNFRTVVIVPEEVDQVDLTDEMRPRRWLYAYRGAPGESKLAGGEVIGEWEKAEVWP</sequence>
<evidence type="ECO:0000259" key="1">
    <source>
        <dbReference type="Pfam" id="PF12766"/>
    </source>
</evidence>
<reference evidence="2 3" key="1">
    <citation type="journal article" date="2016" name="Genome Announc.">
        <title>Genome Sequence of Madurella mycetomatis mm55, Isolated from a Human Mycetoma Case in Sudan.</title>
        <authorList>
            <person name="Smit S."/>
            <person name="Derks M.F."/>
            <person name="Bervoets S."/>
            <person name="Fahal A."/>
            <person name="van Leeuwen W."/>
            <person name="van Belkum A."/>
            <person name="van de Sande W.W."/>
        </authorList>
    </citation>
    <scope>NUCLEOTIDE SEQUENCE [LARGE SCALE GENOMIC DNA]</scope>
    <source>
        <strain evidence="3">mm55</strain>
    </source>
</reference>
<dbReference type="InterPro" id="IPR024624">
    <property type="entry name" value="Pyridox_Oxase_Alr4036_FMN-bd"/>
</dbReference>